<evidence type="ECO:0000256" key="3">
    <source>
        <dbReference type="ARBA" id="ARBA00011048"/>
    </source>
</evidence>
<dbReference type="PANTHER" id="PTHR42917">
    <property type="entry name" value="2,4-DIENOYL-COA REDUCTASE"/>
    <property type="match status" value="1"/>
</dbReference>
<comment type="similarity">
    <text evidence="3">In the N-terminal section; belongs to the NADH:flavin oxidoreductase/NADH oxidase family.</text>
</comment>
<keyword evidence="8" id="KW-0408">Iron</keyword>
<dbReference type="Proteomes" id="UP000184386">
    <property type="component" value="Unassembled WGS sequence"/>
</dbReference>
<evidence type="ECO:0000256" key="6">
    <source>
        <dbReference type="ARBA" id="ARBA00022723"/>
    </source>
</evidence>
<keyword evidence="6" id="KW-0479">Metal-binding</keyword>
<proteinExistence type="inferred from homology"/>
<evidence type="ECO:0000256" key="8">
    <source>
        <dbReference type="ARBA" id="ARBA00023004"/>
    </source>
</evidence>
<dbReference type="SUPFAM" id="SSF51395">
    <property type="entry name" value="FMN-linked oxidoreductases"/>
    <property type="match status" value="1"/>
</dbReference>
<dbReference type="RefSeq" id="WP_073275045.1">
    <property type="nucleotide sequence ID" value="NZ_FRAC01000009.1"/>
</dbReference>
<dbReference type="AlphaFoldDB" id="A0A1M6Q3Q9"/>
<evidence type="ECO:0000256" key="2">
    <source>
        <dbReference type="ARBA" id="ARBA00001966"/>
    </source>
</evidence>
<dbReference type="GO" id="GO:0010181">
    <property type="term" value="F:FMN binding"/>
    <property type="evidence" value="ECO:0007669"/>
    <property type="project" value="InterPro"/>
</dbReference>
<dbReference type="PRINTS" id="PR00368">
    <property type="entry name" value="FADPNR"/>
</dbReference>
<dbReference type="Gene3D" id="3.40.50.720">
    <property type="entry name" value="NAD(P)-binding Rossmann-like Domain"/>
    <property type="match status" value="2"/>
</dbReference>
<dbReference type="Pfam" id="PF07992">
    <property type="entry name" value="Pyr_redox_2"/>
    <property type="match status" value="1"/>
</dbReference>
<dbReference type="GO" id="GO:0046872">
    <property type="term" value="F:metal ion binding"/>
    <property type="evidence" value="ECO:0007669"/>
    <property type="project" value="UniProtKB-KW"/>
</dbReference>
<dbReference type="PRINTS" id="PR00469">
    <property type="entry name" value="PNDRDTASEII"/>
</dbReference>
<evidence type="ECO:0000259" key="10">
    <source>
        <dbReference type="Pfam" id="PF00724"/>
    </source>
</evidence>
<evidence type="ECO:0000256" key="5">
    <source>
        <dbReference type="ARBA" id="ARBA00022643"/>
    </source>
</evidence>
<dbReference type="SUPFAM" id="SSF51905">
    <property type="entry name" value="FAD/NAD(P)-binding domain"/>
    <property type="match status" value="1"/>
</dbReference>
<dbReference type="Gene3D" id="3.20.20.70">
    <property type="entry name" value="Aldolase class I"/>
    <property type="match status" value="1"/>
</dbReference>
<dbReference type="CDD" id="cd02803">
    <property type="entry name" value="OYE_like_FMN_family"/>
    <property type="match status" value="1"/>
</dbReference>
<name>A0A1M6Q3Q9_9FIRM</name>
<comment type="cofactor">
    <cofactor evidence="1">
        <name>FMN</name>
        <dbReference type="ChEBI" id="CHEBI:58210"/>
    </cofactor>
</comment>
<dbReference type="InterPro" id="IPR013785">
    <property type="entry name" value="Aldolase_TIM"/>
</dbReference>
<feature type="domain" description="NADH:flavin oxidoreductase/NADH oxidase N-terminal" evidence="10">
    <location>
        <begin position="4"/>
        <end position="336"/>
    </location>
</feature>
<dbReference type="InterPro" id="IPR001155">
    <property type="entry name" value="OxRdtase_FMN_N"/>
</dbReference>
<dbReference type="InterPro" id="IPR023753">
    <property type="entry name" value="FAD/NAD-binding_dom"/>
</dbReference>
<keyword evidence="13" id="KW-1185">Reference proteome</keyword>
<gene>
    <name evidence="12" type="ORF">SAMN02745136_01855</name>
</gene>
<sequence>MMTELFTAMNIAGCTVPNRLVVPAMVTNTCTKDGIVTDRFIKYIEEKAKGGWGLIITEDYAVNVNAKGYEMIPGLYNDEQLEGNKRLTETIHKYESKLFCQIYHPGRQSSKLVNGNVIPLAPSAIKDPICQEQPKEMTAEEIKSIVKDFGDTARRCKEAGFDGIEIHAAHGYLISEFLSPFTNKRVDEYGGCFDNRVRFLDEILEAVRKEAGKDFPVIVRISGNEYLLGGRTEAESFELARHCEEIGFDAIHVSNSMYASAPIDQIIAPMYTKHALNMEVSEQIKKLVNVPVIVTNRINDPKMADTLLKMGKADFIGMGRGSLADPYLPEKAKAGKFDSIHYCIGCLQGCEEKLLTGDSLTCLINPRVAREYENTMEKVEKGKKVMIIGAGPGGLTAAYTAAKRGHAVTIFEKKNDLGGQFKSAAYPLGKGELATFVSSMRKALMALNVPIHLNTEVTEELIQNEKPDAIIIATGATPFMPNIKGIESDKIVTAEEVLLGNYDVKAGPVVVCGGGEVGGETAHFLSQTVRDITVVEMQKDILNDMMIMTKICLTGYLHESGVKVLTEATVNEINEEGVVYTNTAGERLTLPAEMVISAFGYKSYNPLEACARKNCSEVYVIGGAVKAGSALHATRDGYEAGLTV</sequence>
<accession>A0A1M6Q3Q9</accession>
<dbReference type="STRING" id="1121322.SAMN02745136_01855"/>
<dbReference type="EMBL" id="FRAC01000009">
    <property type="protein sequence ID" value="SHK14879.1"/>
    <property type="molecule type" value="Genomic_DNA"/>
</dbReference>
<evidence type="ECO:0000259" key="11">
    <source>
        <dbReference type="Pfam" id="PF07992"/>
    </source>
</evidence>
<feature type="domain" description="FAD/NAD(P)-binding" evidence="11">
    <location>
        <begin position="383"/>
        <end position="607"/>
    </location>
</feature>
<dbReference type="GO" id="GO:0016491">
    <property type="term" value="F:oxidoreductase activity"/>
    <property type="evidence" value="ECO:0007669"/>
    <property type="project" value="UniProtKB-KW"/>
</dbReference>
<evidence type="ECO:0000256" key="9">
    <source>
        <dbReference type="ARBA" id="ARBA00023014"/>
    </source>
</evidence>
<dbReference type="InterPro" id="IPR051793">
    <property type="entry name" value="NADH:flavin_oxidoreductase"/>
</dbReference>
<keyword evidence="5" id="KW-0288">FMN</keyword>
<dbReference type="Pfam" id="PF00724">
    <property type="entry name" value="Oxidored_FMN"/>
    <property type="match status" value="1"/>
</dbReference>
<protein>
    <submittedName>
        <fullName evidence="12">2,4-dienoyl-CoA reductase</fullName>
    </submittedName>
</protein>
<dbReference type="Gene3D" id="3.50.50.60">
    <property type="entry name" value="FAD/NAD(P)-binding domain"/>
    <property type="match status" value="2"/>
</dbReference>
<dbReference type="GO" id="GO:0051536">
    <property type="term" value="F:iron-sulfur cluster binding"/>
    <property type="evidence" value="ECO:0007669"/>
    <property type="project" value="UniProtKB-KW"/>
</dbReference>
<evidence type="ECO:0000313" key="13">
    <source>
        <dbReference type="Proteomes" id="UP000184386"/>
    </source>
</evidence>
<comment type="cofactor">
    <cofactor evidence="2">
        <name>[4Fe-4S] cluster</name>
        <dbReference type="ChEBI" id="CHEBI:49883"/>
    </cofactor>
</comment>
<keyword evidence="9" id="KW-0411">Iron-sulfur</keyword>
<organism evidence="12 13">
    <name type="scientific">Anaerocolumna jejuensis DSM 15929</name>
    <dbReference type="NCBI Taxonomy" id="1121322"/>
    <lineage>
        <taxon>Bacteria</taxon>
        <taxon>Bacillati</taxon>
        <taxon>Bacillota</taxon>
        <taxon>Clostridia</taxon>
        <taxon>Lachnospirales</taxon>
        <taxon>Lachnospiraceae</taxon>
        <taxon>Anaerocolumna</taxon>
    </lineage>
</organism>
<evidence type="ECO:0000313" key="12">
    <source>
        <dbReference type="EMBL" id="SHK14879.1"/>
    </source>
</evidence>
<evidence type="ECO:0000256" key="7">
    <source>
        <dbReference type="ARBA" id="ARBA00023002"/>
    </source>
</evidence>
<keyword evidence="4" id="KW-0285">Flavoprotein</keyword>
<reference evidence="12 13" key="1">
    <citation type="submission" date="2016-11" db="EMBL/GenBank/DDBJ databases">
        <authorList>
            <person name="Jaros S."/>
            <person name="Januszkiewicz K."/>
            <person name="Wedrychowicz H."/>
        </authorList>
    </citation>
    <scope>NUCLEOTIDE SEQUENCE [LARGE SCALE GENOMIC DNA]</scope>
    <source>
        <strain evidence="12 13">DSM 15929</strain>
    </source>
</reference>
<evidence type="ECO:0000256" key="4">
    <source>
        <dbReference type="ARBA" id="ARBA00022630"/>
    </source>
</evidence>
<dbReference type="InterPro" id="IPR036188">
    <property type="entry name" value="FAD/NAD-bd_sf"/>
</dbReference>
<evidence type="ECO:0000256" key="1">
    <source>
        <dbReference type="ARBA" id="ARBA00001917"/>
    </source>
</evidence>
<dbReference type="PANTHER" id="PTHR42917:SF2">
    <property type="entry name" value="2,4-DIENOYL-COA REDUCTASE [(2E)-ENOYL-COA-PRODUCING]"/>
    <property type="match status" value="1"/>
</dbReference>
<keyword evidence="7" id="KW-0560">Oxidoreductase</keyword>
<dbReference type="OrthoDB" id="9772736at2"/>